<accession>A0A938WZV9</accession>
<dbReference type="Proteomes" id="UP000713880">
    <property type="component" value="Unassembled WGS sequence"/>
</dbReference>
<evidence type="ECO:0000313" key="1">
    <source>
        <dbReference type="EMBL" id="MBM6825742.1"/>
    </source>
</evidence>
<dbReference type="AlphaFoldDB" id="A0A938WZV9"/>
<reference evidence="1" key="1">
    <citation type="submission" date="2020-08" db="EMBL/GenBank/DDBJ databases">
        <authorList>
            <person name="Cejkova D."/>
            <person name="Kubasova T."/>
            <person name="Jahodarova E."/>
            <person name="Rychlik I."/>
        </authorList>
    </citation>
    <scope>NUCLEOTIDE SEQUENCE</scope>
    <source>
        <strain evidence="1">An420c</strain>
    </source>
</reference>
<reference evidence="1" key="2">
    <citation type="journal article" date="2021" name="Sci. Rep.">
        <title>The distribution of antibiotic resistance genes in chicken gut microbiota commensals.</title>
        <authorList>
            <person name="Juricova H."/>
            <person name="Matiasovicova J."/>
            <person name="Kubasova T."/>
            <person name="Cejkova D."/>
            <person name="Rychlik I."/>
        </authorList>
    </citation>
    <scope>NUCLEOTIDE SEQUENCE</scope>
    <source>
        <strain evidence="1">An420c</strain>
    </source>
</reference>
<name>A0A938WZV9_9CLOT</name>
<comment type="caution">
    <text evidence="1">The sequence shown here is derived from an EMBL/GenBank/DDBJ whole genome shotgun (WGS) entry which is preliminary data.</text>
</comment>
<protein>
    <submittedName>
        <fullName evidence="1">Uncharacterized protein</fullName>
    </submittedName>
</protein>
<proteinExistence type="predicted"/>
<organism evidence="1 2">
    <name type="scientific">Mordavella massiliensis</name>
    <dbReference type="NCBI Taxonomy" id="1871024"/>
    <lineage>
        <taxon>Bacteria</taxon>
        <taxon>Bacillati</taxon>
        <taxon>Bacillota</taxon>
        <taxon>Clostridia</taxon>
        <taxon>Eubacteriales</taxon>
        <taxon>Clostridiaceae</taxon>
        <taxon>Mordavella</taxon>
    </lineage>
</organism>
<keyword evidence="2" id="KW-1185">Reference proteome</keyword>
<evidence type="ECO:0000313" key="2">
    <source>
        <dbReference type="Proteomes" id="UP000713880"/>
    </source>
</evidence>
<gene>
    <name evidence="1" type="ORF">H6A13_01305</name>
</gene>
<dbReference type="RefSeq" id="WP_204907811.1">
    <property type="nucleotide sequence ID" value="NZ_JACJLV010000003.1"/>
</dbReference>
<dbReference type="EMBL" id="JACJLV010000003">
    <property type="protein sequence ID" value="MBM6825742.1"/>
    <property type="molecule type" value="Genomic_DNA"/>
</dbReference>
<sequence>MILGGAEVTGNIMNRDTTPVIFLYATGDMVKIDLGVQVSVPKIRELNAYLWSCYHIFPGQEDGKKTEELSGIFREVYTEYLKEKEPEKESGGLADLIEDAGELRQKCIERMPSYLKKVDEKVWWTEKTRKKMEQWEADRENTL</sequence>